<evidence type="ECO:0000313" key="3">
    <source>
        <dbReference type="EMBL" id="KAK4444120.1"/>
    </source>
</evidence>
<proteinExistence type="predicted"/>
<evidence type="ECO:0008006" key="5">
    <source>
        <dbReference type="Google" id="ProtNLM"/>
    </source>
</evidence>
<feature type="region of interest" description="Disordered" evidence="1">
    <location>
        <begin position="94"/>
        <end position="148"/>
    </location>
</feature>
<comment type="caution">
    <text evidence="3">The sequence shown here is derived from an EMBL/GenBank/DDBJ whole genome shotgun (WGS) entry which is preliminary data.</text>
</comment>
<gene>
    <name evidence="3" type="ORF">QBC34DRAFT_415727</name>
</gene>
<name>A0AAV9G7X5_9PEZI</name>
<dbReference type="EMBL" id="MU865981">
    <property type="protein sequence ID" value="KAK4444120.1"/>
    <property type="molecule type" value="Genomic_DNA"/>
</dbReference>
<evidence type="ECO:0000256" key="1">
    <source>
        <dbReference type="SAM" id="MobiDB-lite"/>
    </source>
</evidence>
<reference evidence="3" key="1">
    <citation type="journal article" date="2023" name="Mol. Phylogenet. Evol.">
        <title>Genome-scale phylogeny and comparative genomics of the fungal order Sordariales.</title>
        <authorList>
            <person name="Hensen N."/>
            <person name="Bonometti L."/>
            <person name="Westerberg I."/>
            <person name="Brannstrom I.O."/>
            <person name="Guillou S."/>
            <person name="Cros-Aarteil S."/>
            <person name="Calhoun S."/>
            <person name="Haridas S."/>
            <person name="Kuo A."/>
            <person name="Mondo S."/>
            <person name="Pangilinan J."/>
            <person name="Riley R."/>
            <person name="LaButti K."/>
            <person name="Andreopoulos B."/>
            <person name="Lipzen A."/>
            <person name="Chen C."/>
            <person name="Yan M."/>
            <person name="Daum C."/>
            <person name="Ng V."/>
            <person name="Clum A."/>
            <person name="Steindorff A."/>
            <person name="Ohm R.A."/>
            <person name="Martin F."/>
            <person name="Silar P."/>
            <person name="Natvig D.O."/>
            <person name="Lalanne C."/>
            <person name="Gautier V."/>
            <person name="Ament-Velasquez S.L."/>
            <person name="Kruys A."/>
            <person name="Hutchinson M.I."/>
            <person name="Powell A.J."/>
            <person name="Barry K."/>
            <person name="Miller A.N."/>
            <person name="Grigoriev I.V."/>
            <person name="Debuchy R."/>
            <person name="Gladieux P."/>
            <person name="Hiltunen Thoren M."/>
            <person name="Johannesson H."/>
        </authorList>
    </citation>
    <scope>NUCLEOTIDE SEQUENCE</scope>
    <source>
        <strain evidence="3">PSN243</strain>
    </source>
</reference>
<dbReference type="Proteomes" id="UP001321760">
    <property type="component" value="Unassembled WGS sequence"/>
</dbReference>
<feature type="compositionally biased region" description="Pro residues" evidence="1">
    <location>
        <begin position="118"/>
        <end position="131"/>
    </location>
</feature>
<evidence type="ECO:0000313" key="4">
    <source>
        <dbReference type="Proteomes" id="UP001321760"/>
    </source>
</evidence>
<accession>A0AAV9G7X5</accession>
<keyword evidence="2" id="KW-0732">Signal</keyword>
<keyword evidence="4" id="KW-1185">Reference proteome</keyword>
<reference evidence="3" key="2">
    <citation type="submission" date="2023-05" db="EMBL/GenBank/DDBJ databases">
        <authorList>
            <consortium name="Lawrence Berkeley National Laboratory"/>
            <person name="Steindorff A."/>
            <person name="Hensen N."/>
            <person name="Bonometti L."/>
            <person name="Westerberg I."/>
            <person name="Brannstrom I.O."/>
            <person name="Guillou S."/>
            <person name="Cros-Aarteil S."/>
            <person name="Calhoun S."/>
            <person name="Haridas S."/>
            <person name="Kuo A."/>
            <person name="Mondo S."/>
            <person name="Pangilinan J."/>
            <person name="Riley R."/>
            <person name="Labutti K."/>
            <person name="Andreopoulos B."/>
            <person name="Lipzen A."/>
            <person name="Chen C."/>
            <person name="Yanf M."/>
            <person name="Daum C."/>
            <person name="Ng V."/>
            <person name="Clum A."/>
            <person name="Ohm R."/>
            <person name="Martin F."/>
            <person name="Silar P."/>
            <person name="Natvig D."/>
            <person name="Lalanne C."/>
            <person name="Gautier V."/>
            <person name="Ament-Velasquez S.L."/>
            <person name="Kruys A."/>
            <person name="Hutchinson M.I."/>
            <person name="Powell A.J."/>
            <person name="Barry K."/>
            <person name="Miller A.N."/>
            <person name="Grigoriev I.V."/>
            <person name="Debuchy R."/>
            <person name="Gladieux P."/>
            <person name="Thoren M.H."/>
            <person name="Johannesson H."/>
        </authorList>
    </citation>
    <scope>NUCLEOTIDE SEQUENCE</scope>
    <source>
        <strain evidence="3">PSN243</strain>
    </source>
</reference>
<feature type="signal peptide" evidence="2">
    <location>
        <begin position="1"/>
        <end position="20"/>
    </location>
</feature>
<feature type="chain" id="PRO_5043440568" description="Biotrophy-associated secreted protein 2" evidence="2">
    <location>
        <begin position="21"/>
        <end position="231"/>
    </location>
</feature>
<evidence type="ECO:0000256" key="2">
    <source>
        <dbReference type="SAM" id="SignalP"/>
    </source>
</evidence>
<organism evidence="3 4">
    <name type="scientific">Podospora aff. communis PSN243</name>
    <dbReference type="NCBI Taxonomy" id="3040156"/>
    <lineage>
        <taxon>Eukaryota</taxon>
        <taxon>Fungi</taxon>
        <taxon>Dikarya</taxon>
        <taxon>Ascomycota</taxon>
        <taxon>Pezizomycotina</taxon>
        <taxon>Sordariomycetes</taxon>
        <taxon>Sordariomycetidae</taxon>
        <taxon>Sordariales</taxon>
        <taxon>Podosporaceae</taxon>
        <taxon>Podospora</taxon>
    </lineage>
</organism>
<sequence length="231" mass="21745">MVQFATLLTTFALSVASVQAIPALVPRLSPDPSGAKNIGNGAGGQFITGQCLSNADCASGCCAVLPQGGTTIGICSGPAVGNAQGKQGCGFSSAGGSSSNNNGGGGGNGRNNNGGSPTPAPVPAPTTPPGSGPSSPANQVIPVDPPSGLDVIPSGLQPDPNGAKNVGNGSGGQFITGGCTSDADCASGCCAVVNTGTDFFGICSGPLANFQNGKQGCGFPVGGGAGSGSAF</sequence>
<protein>
    <recommendedName>
        <fullName evidence="5">Biotrophy-associated secreted protein 2</fullName>
    </recommendedName>
</protein>
<dbReference type="AlphaFoldDB" id="A0AAV9G7X5"/>